<dbReference type="OrthoDB" id="5637654at2"/>
<evidence type="ECO:0000313" key="3">
    <source>
        <dbReference type="EMBL" id="STO24640.1"/>
    </source>
</evidence>
<organism evidence="3 5">
    <name type="scientific">Fluoribacter gormanii</name>
    <dbReference type="NCBI Taxonomy" id="464"/>
    <lineage>
        <taxon>Bacteria</taxon>
        <taxon>Pseudomonadati</taxon>
        <taxon>Pseudomonadota</taxon>
        <taxon>Gammaproteobacteria</taxon>
        <taxon>Legionellales</taxon>
        <taxon>Legionellaceae</taxon>
        <taxon>Fluoribacter</taxon>
    </lineage>
</organism>
<evidence type="ECO:0000313" key="2">
    <source>
        <dbReference type="EMBL" id="SIQ89005.1"/>
    </source>
</evidence>
<gene>
    <name evidence="3" type="ORF">NCTC11401_01457</name>
    <name evidence="2" type="ORF">SAMN05421777_10437</name>
</gene>
<reference evidence="2 4" key="1">
    <citation type="submission" date="2017-01" db="EMBL/GenBank/DDBJ databases">
        <authorList>
            <person name="Varghese N."/>
            <person name="Submissions S."/>
        </authorList>
    </citation>
    <scope>NUCLEOTIDE SEQUENCE [LARGE SCALE GENOMIC DNA]</scope>
    <source>
        <strain evidence="2 4">ATCC 33342</strain>
    </source>
</reference>
<accession>A0A377GIH7</accession>
<evidence type="ECO:0000313" key="4">
    <source>
        <dbReference type="Proteomes" id="UP000186808"/>
    </source>
</evidence>
<dbReference type="RefSeq" id="WP_058469467.1">
    <property type="nucleotide sequence ID" value="NZ_CAAAIX010000003.1"/>
</dbReference>
<keyword evidence="4" id="KW-1185">Reference proteome</keyword>
<sequence length="202" mass="23234">MTNPLERRLASCRDKLLQLYIENEHETRILQQLKEVDAYYRVSFDKSTFHQQAILESYELFVDRLVNVKNGEFSAEQALQKIQETTFDRKLGIVFYNIAKALEVAFWGIAIPFFLLCTTTVTTPNPICGLSLAIIFTALMIKSINNFVDCIDDFKSCNRLLEEDERERCLVSFFKSAVSPIQELRVASSDQQLPADLTQIFS</sequence>
<evidence type="ECO:0000259" key="1">
    <source>
        <dbReference type="Pfam" id="PF18688"/>
    </source>
</evidence>
<dbReference type="Proteomes" id="UP000186808">
    <property type="component" value="Unassembled WGS sequence"/>
</dbReference>
<dbReference type="Proteomes" id="UP000254374">
    <property type="component" value="Unassembled WGS sequence"/>
</dbReference>
<dbReference type="Pfam" id="PF18688">
    <property type="entry name" value="DUF5638"/>
    <property type="match status" value="1"/>
</dbReference>
<dbReference type="AlphaFoldDB" id="A0A377GIH7"/>
<reference evidence="3 5" key="2">
    <citation type="submission" date="2018-06" db="EMBL/GenBank/DDBJ databases">
        <authorList>
            <consortium name="Pathogen Informatics"/>
            <person name="Doyle S."/>
        </authorList>
    </citation>
    <scope>NUCLEOTIDE SEQUENCE [LARGE SCALE GENOMIC DNA]</scope>
    <source>
        <strain evidence="3 5">NCTC11401</strain>
    </source>
</reference>
<dbReference type="InterPro" id="IPR040737">
    <property type="entry name" value="DUF5638"/>
</dbReference>
<name>A0A377GIH7_9GAMM</name>
<protein>
    <recommendedName>
        <fullName evidence="1">DUF5638 domain-containing protein</fullName>
    </recommendedName>
</protein>
<proteinExistence type="predicted"/>
<dbReference type="EMBL" id="UGGV01000001">
    <property type="protein sequence ID" value="STO24640.1"/>
    <property type="molecule type" value="Genomic_DNA"/>
</dbReference>
<evidence type="ECO:0000313" key="5">
    <source>
        <dbReference type="Proteomes" id="UP000254374"/>
    </source>
</evidence>
<dbReference type="STRING" id="464.Lgor_3158"/>
<feature type="domain" description="DUF5638" evidence="1">
    <location>
        <begin position="3"/>
        <end position="101"/>
    </location>
</feature>
<dbReference type="EMBL" id="FTNL01000004">
    <property type="protein sequence ID" value="SIQ89005.1"/>
    <property type="molecule type" value="Genomic_DNA"/>
</dbReference>